<keyword evidence="2" id="KW-0472">Membrane</keyword>
<dbReference type="Proteomes" id="UP001396334">
    <property type="component" value="Unassembled WGS sequence"/>
</dbReference>
<sequence>MFNRKSGKFSNNKNVIPSPLKNKPLLVDYKPSEGEGHEKAVNPNETVPERCNSTRVEDATALVTGKVLQIDPMDNTKAVVISSDILGETKDPGLSGIMEDHNEKGGETKQIANAAMVMSGGFFNWNTSRTLPDQICDKSIRGKSKISEEGFNEETDKTMEDFMADSLKDMGLSFSRKRKACVAGSCALAWDGFWFVPACVAGLLALAWAWSCSI</sequence>
<feature type="region of interest" description="Disordered" evidence="1">
    <location>
        <begin position="1"/>
        <end position="52"/>
    </location>
</feature>
<name>A0ABR2U158_9ROSI</name>
<reference evidence="3 4" key="1">
    <citation type="journal article" date="2024" name="G3 (Bethesda)">
        <title>Genome assembly of Hibiscus sabdariffa L. provides insights into metabolisms of medicinal natural products.</title>
        <authorList>
            <person name="Kim T."/>
        </authorList>
    </citation>
    <scope>NUCLEOTIDE SEQUENCE [LARGE SCALE GENOMIC DNA]</scope>
    <source>
        <strain evidence="3">TK-2024</strain>
        <tissue evidence="3">Old leaves</tissue>
    </source>
</reference>
<evidence type="ECO:0000256" key="2">
    <source>
        <dbReference type="SAM" id="Phobius"/>
    </source>
</evidence>
<feature type="compositionally biased region" description="Basic and acidic residues" evidence="1">
    <location>
        <begin position="30"/>
        <end position="40"/>
    </location>
</feature>
<accession>A0ABR2U158</accession>
<keyword evidence="2" id="KW-0812">Transmembrane</keyword>
<proteinExistence type="predicted"/>
<organism evidence="3 4">
    <name type="scientific">Hibiscus sabdariffa</name>
    <name type="common">roselle</name>
    <dbReference type="NCBI Taxonomy" id="183260"/>
    <lineage>
        <taxon>Eukaryota</taxon>
        <taxon>Viridiplantae</taxon>
        <taxon>Streptophyta</taxon>
        <taxon>Embryophyta</taxon>
        <taxon>Tracheophyta</taxon>
        <taxon>Spermatophyta</taxon>
        <taxon>Magnoliopsida</taxon>
        <taxon>eudicotyledons</taxon>
        <taxon>Gunneridae</taxon>
        <taxon>Pentapetalae</taxon>
        <taxon>rosids</taxon>
        <taxon>malvids</taxon>
        <taxon>Malvales</taxon>
        <taxon>Malvaceae</taxon>
        <taxon>Malvoideae</taxon>
        <taxon>Hibiscus</taxon>
    </lineage>
</organism>
<keyword evidence="4" id="KW-1185">Reference proteome</keyword>
<evidence type="ECO:0000313" key="3">
    <source>
        <dbReference type="EMBL" id="KAK9043468.1"/>
    </source>
</evidence>
<gene>
    <name evidence="3" type="ORF">V6N11_071809</name>
</gene>
<dbReference type="EMBL" id="JBBPBN010000003">
    <property type="protein sequence ID" value="KAK9043468.1"/>
    <property type="molecule type" value="Genomic_DNA"/>
</dbReference>
<evidence type="ECO:0000256" key="1">
    <source>
        <dbReference type="SAM" id="MobiDB-lite"/>
    </source>
</evidence>
<keyword evidence="2" id="KW-1133">Transmembrane helix</keyword>
<evidence type="ECO:0000313" key="4">
    <source>
        <dbReference type="Proteomes" id="UP001396334"/>
    </source>
</evidence>
<comment type="caution">
    <text evidence="3">The sequence shown here is derived from an EMBL/GenBank/DDBJ whole genome shotgun (WGS) entry which is preliminary data.</text>
</comment>
<protein>
    <submittedName>
        <fullName evidence="3">Uncharacterized protein</fullName>
    </submittedName>
</protein>
<feature type="transmembrane region" description="Helical" evidence="2">
    <location>
        <begin position="180"/>
        <end position="210"/>
    </location>
</feature>